<organism evidence="7 8">
    <name type="scientific">Archangium gephyra</name>
    <dbReference type="NCBI Taxonomy" id="48"/>
    <lineage>
        <taxon>Bacteria</taxon>
        <taxon>Pseudomonadati</taxon>
        <taxon>Myxococcota</taxon>
        <taxon>Myxococcia</taxon>
        <taxon>Myxococcales</taxon>
        <taxon>Cystobacterineae</taxon>
        <taxon>Archangiaceae</taxon>
        <taxon>Archangium</taxon>
    </lineage>
</organism>
<gene>
    <name evidence="7" type="ORF">ATI61_116182</name>
</gene>
<evidence type="ECO:0000256" key="5">
    <source>
        <dbReference type="SAM" id="MobiDB-lite"/>
    </source>
</evidence>
<proteinExistence type="predicted"/>
<dbReference type="Pfam" id="PF00440">
    <property type="entry name" value="TetR_N"/>
    <property type="match status" value="1"/>
</dbReference>
<dbReference type="InterPro" id="IPR009057">
    <property type="entry name" value="Homeodomain-like_sf"/>
</dbReference>
<dbReference type="EMBL" id="QUMU01000016">
    <property type="protein sequence ID" value="REG23710.1"/>
    <property type="molecule type" value="Genomic_DNA"/>
</dbReference>
<evidence type="ECO:0000256" key="3">
    <source>
        <dbReference type="ARBA" id="ARBA00023163"/>
    </source>
</evidence>
<keyword evidence="8" id="KW-1185">Reference proteome</keyword>
<dbReference type="InterPro" id="IPR001647">
    <property type="entry name" value="HTH_TetR"/>
</dbReference>
<evidence type="ECO:0000259" key="6">
    <source>
        <dbReference type="PROSITE" id="PS50977"/>
    </source>
</evidence>
<feature type="region of interest" description="Disordered" evidence="5">
    <location>
        <begin position="1"/>
        <end position="30"/>
    </location>
</feature>
<dbReference type="PANTHER" id="PTHR30055">
    <property type="entry name" value="HTH-TYPE TRANSCRIPTIONAL REGULATOR RUTR"/>
    <property type="match status" value="1"/>
</dbReference>
<evidence type="ECO:0000313" key="7">
    <source>
        <dbReference type="EMBL" id="REG23710.1"/>
    </source>
</evidence>
<dbReference type="SUPFAM" id="SSF48498">
    <property type="entry name" value="Tetracyclin repressor-like, C-terminal domain"/>
    <property type="match status" value="1"/>
</dbReference>
<dbReference type="Proteomes" id="UP000256345">
    <property type="component" value="Unassembled WGS sequence"/>
</dbReference>
<comment type="caution">
    <text evidence="7">The sequence shown here is derived from an EMBL/GenBank/DDBJ whole genome shotgun (WGS) entry which is preliminary data.</text>
</comment>
<dbReference type="PANTHER" id="PTHR30055:SF238">
    <property type="entry name" value="MYCOFACTOCIN BIOSYNTHESIS TRANSCRIPTIONAL REGULATOR MFTR-RELATED"/>
    <property type="match status" value="1"/>
</dbReference>
<reference evidence="7 8" key="1">
    <citation type="submission" date="2018-08" db="EMBL/GenBank/DDBJ databases">
        <title>Genomic Encyclopedia of Archaeal and Bacterial Type Strains, Phase II (KMG-II): from individual species to whole genera.</title>
        <authorList>
            <person name="Goeker M."/>
        </authorList>
    </citation>
    <scope>NUCLEOTIDE SEQUENCE [LARGE SCALE GENOMIC DNA]</scope>
    <source>
        <strain evidence="7 8">DSM 2261</strain>
    </source>
</reference>
<dbReference type="InterPro" id="IPR050109">
    <property type="entry name" value="HTH-type_TetR-like_transc_reg"/>
</dbReference>
<feature type="DNA-binding region" description="H-T-H motif" evidence="4">
    <location>
        <begin position="52"/>
        <end position="71"/>
    </location>
</feature>
<keyword evidence="3" id="KW-0804">Transcription</keyword>
<evidence type="ECO:0000256" key="1">
    <source>
        <dbReference type="ARBA" id="ARBA00023015"/>
    </source>
</evidence>
<protein>
    <submittedName>
        <fullName evidence="7">TetR family transcriptional regulator</fullName>
    </submittedName>
</protein>
<keyword evidence="2 4" id="KW-0238">DNA-binding</keyword>
<keyword evidence="1" id="KW-0805">Transcription regulation</keyword>
<name>A0ABX9JPJ5_9BACT</name>
<evidence type="ECO:0000313" key="8">
    <source>
        <dbReference type="Proteomes" id="UP000256345"/>
    </source>
</evidence>
<dbReference type="Gene3D" id="1.10.10.60">
    <property type="entry name" value="Homeodomain-like"/>
    <property type="match status" value="1"/>
</dbReference>
<dbReference type="PROSITE" id="PS50977">
    <property type="entry name" value="HTH_TETR_2"/>
    <property type="match status" value="1"/>
</dbReference>
<accession>A0ABX9JPJ5</accession>
<feature type="domain" description="HTH tetR-type" evidence="6">
    <location>
        <begin position="29"/>
        <end position="89"/>
    </location>
</feature>
<evidence type="ECO:0000256" key="4">
    <source>
        <dbReference type="PROSITE-ProRule" id="PRU00335"/>
    </source>
</evidence>
<dbReference type="Gene3D" id="1.10.357.10">
    <property type="entry name" value="Tetracycline Repressor, domain 2"/>
    <property type="match status" value="1"/>
</dbReference>
<dbReference type="SUPFAM" id="SSF46689">
    <property type="entry name" value="Homeodomain-like"/>
    <property type="match status" value="1"/>
</dbReference>
<evidence type="ECO:0000256" key="2">
    <source>
        <dbReference type="ARBA" id="ARBA00023125"/>
    </source>
</evidence>
<dbReference type="InterPro" id="IPR036271">
    <property type="entry name" value="Tet_transcr_reg_TetR-rel_C_sf"/>
</dbReference>
<sequence>MGWGDCGTVRYQMQEPPETGEPRPGSDGTPSRVRLLQGLAAAITEKGYAATTIADIVRHARVSKRTFYEHFEDKDACFLASYVAASEETLRAIDTAAAAPGLPWKERLQAATRAYLDALEAKPEVTRTYLLEIHAAGARALQLRREVHQRFAEQLRGLVRMAREDNPELRALSPAMATALVGGINELVLVAAEKGRAGQLRDLADTAVELVRAVLVAPET</sequence>